<evidence type="ECO:0008006" key="4">
    <source>
        <dbReference type="Google" id="ProtNLM"/>
    </source>
</evidence>
<feature type="signal peptide" evidence="1">
    <location>
        <begin position="1"/>
        <end position="32"/>
    </location>
</feature>
<accession>A0ABP8Q7K7</accession>
<feature type="chain" id="PRO_5046456214" description="Beta-lactamase" evidence="1">
    <location>
        <begin position="33"/>
        <end position="143"/>
    </location>
</feature>
<dbReference type="EMBL" id="BAABHF010000022">
    <property type="protein sequence ID" value="GAA4497832.1"/>
    <property type="molecule type" value="Genomic_DNA"/>
</dbReference>
<evidence type="ECO:0000256" key="1">
    <source>
        <dbReference type="SAM" id="SignalP"/>
    </source>
</evidence>
<evidence type="ECO:0000313" key="2">
    <source>
        <dbReference type="EMBL" id="GAA4497832.1"/>
    </source>
</evidence>
<evidence type="ECO:0000313" key="3">
    <source>
        <dbReference type="Proteomes" id="UP001500503"/>
    </source>
</evidence>
<keyword evidence="3" id="KW-1185">Reference proteome</keyword>
<protein>
    <recommendedName>
        <fullName evidence="4">Beta-lactamase</fullName>
    </recommendedName>
</protein>
<organism evidence="2 3">
    <name type="scientific">Actinoallomurus oryzae</name>
    <dbReference type="NCBI Taxonomy" id="502180"/>
    <lineage>
        <taxon>Bacteria</taxon>
        <taxon>Bacillati</taxon>
        <taxon>Actinomycetota</taxon>
        <taxon>Actinomycetes</taxon>
        <taxon>Streptosporangiales</taxon>
        <taxon>Thermomonosporaceae</taxon>
        <taxon>Actinoallomurus</taxon>
    </lineage>
</organism>
<reference evidence="3" key="1">
    <citation type="journal article" date="2019" name="Int. J. Syst. Evol. Microbiol.">
        <title>The Global Catalogue of Microorganisms (GCM) 10K type strain sequencing project: providing services to taxonomists for standard genome sequencing and annotation.</title>
        <authorList>
            <consortium name="The Broad Institute Genomics Platform"/>
            <consortium name="The Broad Institute Genome Sequencing Center for Infectious Disease"/>
            <person name="Wu L."/>
            <person name="Ma J."/>
        </authorList>
    </citation>
    <scope>NUCLEOTIDE SEQUENCE [LARGE SCALE GENOMIC DNA]</scope>
    <source>
        <strain evidence="3">JCM 17933</strain>
    </source>
</reference>
<comment type="caution">
    <text evidence="2">The sequence shown here is derived from an EMBL/GenBank/DDBJ whole genome shotgun (WGS) entry which is preliminary data.</text>
</comment>
<proteinExistence type="predicted"/>
<sequence length="143" mass="15262">MKLWRIGTRTVIALSVLIGATGAAGMTAAARADEPQTPGEVLQAGVARMQLEQKLPGVIGMVRDGDSVAYAHAGWGDMFMRCRRTRRRGSVSAATPSSSRPPCCCNWRPSHSLPFAFAENVIANVSVGTEGCIKAFRAAEKTR</sequence>
<dbReference type="RefSeq" id="WP_345466176.1">
    <property type="nucleotide sequence ID" value="NZ_BAABHF010000022.1"/>
</dbReference>
<dbReference type="Proteomes" id="UP001500503">
    <property type="component" value="Unassembled WGS sequence"/>
</dbReference>
<gene>
    <name evidence="2" type="ORF">GCM10023191_041940</name>
</gene>
<keyword evidence="1" id="KW-0732">Signal</keyword>
<name>A0ABP8Q7K7_9ACTN</name>